<evidence type="ECO:0000256" key="1">
    <source>
        <dbReference type="SAM" id="SignalP"/>
    </source>
</evidence>
<feature type="chain" id="PRO_5046195868" description="Phytase-like domain-containing protein" evidence="1">
    <location>
        <begin position="22"/>
        <end position="341"/>
    </location>
</feature>
<dbReference type="EMBL" id="JAVDWV010000001">
    <property type="protein sequence ID" value="MDR7153519.1"/>
    <property type="molecule type" value="Genomic_DNA"/>
</dbReference>
<organism evidence="3 4">
    <name type="scientific">Sphingobium xenophagum</name>
    <dbReference type="NCBI Taxonomy" id="121428"/>
    <lineage>
        <taxon>Bacteria</taxon>
        <taxon>Pseudomonadati</taxon>
        <taxon>Pseudomonadota</taxon>
        <taxon>Alphaproteobacteria</taxon>
        <taxon>Sphingomonadales</taxon>
        <taxon>Sphingomonadaceae</taxon>
        <taxon>Sphingobium</taxon>
    </lineage>
</organism>
<keyword evidence="1" id="KW-0732">Signal</keyword>
<evidence type="ECO:0000313" key="3">
    <source>
        <dbReference type="EMBL" id="MDR7153519.1"/>
    </source>
</evidence>
<reference evidence="3 4" key="1">
    <citation type="submission" date="2023-07" db="EMBL/GenBank/DDBJ databases">
        <title>Sorghum-associated microbial communities from plants grown in Nebraska, USA.</title>
        <authorList>
            <person name="Schachtman D."/>
        </authorList>
    </citation>
    <scope>NUCLEOTIDE SEQUENCE [LARGE SCALE GENOMIC DNA]</scope>
    <source>
        <strain evidence="3 4">4256</strain>
    </source>
</reference>
<dbReference type="InterPro" id="IPR027372">
    <property type="entry name" value="Phytase-like_dom"/>
</dbReference>
<sequence length="341" mass="37220">MTRILIVLALAILLLPAPHQSKPEAVQAGALLVSARALPLSSIDPTLRRVGALEYLGGWELRSANPGFGGISALRATGGGDILALSDSGILMGFHVGPGEASRRPFIAPLPVRPKDRDRPWWTWDSEALAYDSATDRHWVGFELQQSICRYAPGFARVEACRVWPAILAWPKTGSIESLARLPDGRFIAIAEMGMTPDGQHQALLFADDPADSATPDPIPLRYMPPQGYRPTDAVALDERRLLVLNRRLTLQNLFTATIAIVDLPQTLEPGTTLKARTLARLAPPLLADNFEGIAISEEDGQIILWVVSDDNHEFFQRTLLLKFALADQPSAKPKGARVPR</sequence>
<name>A0ABU1WWS3_SPHXE</name>
<evidence type="ECO:0000259" key="2">
    <source>
        <dbReference type="Pfam" id="PF13449"/>
    </source>
</evidence>
<gene>
    <name evidence="3" type="ORF">J2W40_000313</name>
</gene>
<dbReference type="Pfam" id="PF13449">
    <property type="entry name" value="Phytase-like"/>
    <property type="match status" value="1"/>
</dbReference>
<dbReference type="PIRSF" id="PIRSF031900">
    <property type="entry name" value="UCP031900"/>
    <property type="match status" value="1"/>
</dbReference>
<keyword evidence="4" id="KW-1185">Reference proteome</keyword>
<evidence type="ECO:0000313" key="4">
    <source>
        <dbReference type="Proteomes" id="UP001267638"/>
    </source>
</evidence>
<feature type="signal peptide" evidence="1">
    <location>
        <begin position="1"/>
        <end position="21"/>
    </location>
</feature>
<dbReference type="RefSeq" id="WP_310221438.1">
    <property type="nucleotide sequence ID" value="NZ_JAVDWV010000001.1"/>
</dbReference>
<dbReference type="InterPro" id="IPR014567">
    <property type="entry name" value="UCP031900"/>
</dbReference>
<comment type="caution">
    <text evidence="3">The sequence shown here is derived from an EMBL/GenBank/DDBJ whole genome shotgun (WGS) entry which is preliminary data.</text>
</comment>
<protein>
    <recommendedName>
        <fullName evidence="2">Phytase-like domain-containing protein</fullName>
    </recommendedName>
</protein>
<feature type="domain" description="Phytase-like" evidence="2">
    <location>
        <begin position="67"/>
        <end position="313"/>
    </location>
</feature>
<dbReference type="Proteomes" id="UP001267638">
    <property type="component" value="Unassembled WGS sequence"/>
</dbReference>
<proteinExistence type="predicted"/>
<accession>A0ABU1WWS3</accession>